<dbReference type="SUPFAM" id="SSF54373">
    <property type="entry name" value="FAD-linked reductases, C-terminal domain"/>
    <property type="match status" value="1"/>
</dbReference>
<evidence type="ECO:0000313" key="5">
    <source>
        <dbReference type="Proteomes" id="UP001629113"/>
    </source>
</evidence>
<dbReference type="Pfam" id="PF00732">
    <property type="entry name" value="GMC_oxred_N"/>
    <property type="match status" value="1"/>
</dbReference>
<feature type="signal peptide" evidence="2">
    <location>
        <begin position="1"/>
        <end position="18"/>
    </location>
</feature>
<feature type="domain" description="Glucose-methanol-choline oxidoreductase N-terminal" evidence="3">
    <location>
        <begin position="382"/>
        <end position="396"/>
    </location>
</feature>
<dbReference type="InterPro" id="IPR007867">
    <property type="entry name" value="GMC_OxRtase_C"/>
</dbReference>
<feature type="chain" id="PRO_5045045614" evidence="2">
    <location>
        <begin position="19"/>
        <end position="674"/>
    </location>
</feature>
<dbReference type="SUPFAM" id="SSF51905">
    <property type="entry name" value="FAD/NAD(P)-binding domain"/>
    <property type="match status" value="1"/>
</dbReference>
<dbReference type="Pfam" id="PF05199">
    <property type="entry name" value="GMC_oxred_C"/>
    <property type="match status" value="1"/>
</dbReference>
<dbReference type="PROSITE" id="PS00624">
    <property type="entry name" value="GMC_OXRED_2"/>
    <property type="match status" value="1"/>
</dbReference>
<reference evidence="4 5" key="1">
    <citation type="submission" date="2024-06" db="EMBL/GenBank/DDBJ databases">
        <title>Complete genome of Phlyctema vagabunda strain 19-DSS-EL-015.</title>
        <authorList>
            <person name="Fiorenzani C."/>
        </authorList>
    </citation>
    <scope>NUCLEOTIDE SEQUENCE [LARGE SCALE GENOMIC DNA]</scope>
    <source>
        <strain evidence="4 5">19-DSS-EL-015</strain>
    </source>
</reference>
<dbReference type="InterPro" id="IPR012132">
    <property type="entry name" value="GMC_OxRdtase"/>
</dbReference>
<accession>A0ABR4PB65</accession>
<organism evidence="4 5">
    <name type="scientific">Phlyctema vagabunda</name>
    <dbReference type="NCBI Taxonomy" id="108571"/>
    <lineage>
        <taxon>Eukaryota</taxon>
        <taxon>Fungi</taxon>
        <taxon>Dikarya</taxon>
        <taxon>Ascomycota</taxon>
        <taxon>Pezizomycotina</taxon>
        <taxon>Leotiomycetes</taxon>
        <taxon>Helotiales</taxon>
        <taxon>Dermateaceae</taxon>
        <taxon>Phlyctema</taxon>
    </lineage>
</organism>
<evidence type="ECO:0000256" key="2">
    <source>
        <dbReference type="SAM" id="SignalP"/>
    </source>
</evidence>
<dbReference type="PANTHER" id="PTHR11552:SF213">
    <property type="entry name" value="DEHYDROGENASE, PUTATIVE-RELATED"/>
    <property type="match status" value="1"/>
</dbReference>
<dbReference type="Proteomes" id="UP001629113">
    <property type="component" value="Unassembled WGS sequence"/>
</dbReference>
<evidence type="ECO:0000256" key="1">
    <source>
        <dbReference type="ARBA" id="ARBA00010790"/>
    </source>
</evidence>
<name>A0ABR4PB65_9HELO</name>
<protein>
    <submittedName>
        <fullName evidence="4">Alcohol dehydrogenase</fullName>
    </submittedName>
</protein>
<evidence type="ECO:0000313" key="4">
    <source>
        <dbReference type="EMBL" id="KAL3420537.1"/>
    </source>
</evidence>
<comment type="caution">
    <text evidence="4">The sequence shown here is derived from an EMBL/GenBank/DDBJ whole genome shotgun (WGS) entry which is preliminary data.</text>
</comment>
<dbReference type="EMBL" id="JBFCZG010000006">
    <property type="protein sequence ID" value="KAL3420537.1"/>
    <property type="molecule type" value="Genomic_DNA"/>
</dbReference>
<dbReference type="InterPro" id="IPR000172">
    <property type="entry name" value="GMC_OxRdtase_N"/>
</dbReference>
<sequence length="674" mass="73327">MVLFNSLGVAGLFTVVVSATINAHVHSHDSLHPRNSNITSDDTTWLENYEYVVVGSGAGGGPLASRLAIAGHKVLLIEAGDDQGESLTQQIPAMFQQASEYEPMKWDYFVQHYDDPAQQHEDSKMVWEREDGTYYVGTSPPSNANPLGVLYPRVGALGGCSNHNAMITIYPHESDWTNIATITGDDSWAPKKMRTYFQRLEKNRYIPSSIIGHGFDGWLETSLTDLRLLAEDLKLTSLVIAAATALGKGLIGGILATVGGLAEVLTLDINNNLPNRDSILGLYQVPIAVTNDKKHRTGPRDFILSTVNAVNADGSRKYHLDVRLNTLVTNIRFSQNDTTPRATGVDFMNGQSLYRADPRSGKASALGIGSVNATREVILSAGAFNTPQLLKLSGIGPREELEKFDIPVVVDLPGVGTNLQDRYETGLVGKSPTNFTITEDCTFLNTTNDPCLLQWQNDEIFKGVYGSNGISVAIVQKSSSAAASDDPDLLISAGPANFFGYYPGYANIALSDAKHWVWIVLKAHSRNSAGTVTLKSTDPRDTPQINFRSFSQGGDEDVQAVYEGMQWSRKAFKSLIPLDGDFSETWPGADVNTEAEMKDFIRREAWGHHASCTCPIGADDDPMAVLDSKFKVRGVEGLRVVDASVFPKIPGFYVALPTYIISEKAADSILEDAV</sequence>
<keyword evidence="2" id="KW-0732">Signal</keyword>
<evidence type="ECO:0000259" key="3">
    <source>
        <dbReference type="PROSITE" id="PS00624"/>
    </source>
</evidence>
<dbReference type="PIRSF" id="PIRSF000137">
    <property type="entry name" value="Alcohol_oxidase"/>
    <property type="match status" value="1"/>
</dbReference>
<proteinExistence type="inferred from homology"/>
<dbReference type="InterPro" id="IPR036188">
    <property type="entry name" value="FAD/NAD-bd_sf"/>
</dbReference>
<dbReference type="Gene3D" id="3.50.50.60">
    <property type="entry name" value="FAD/NAD(P)-binding domain"/>
    <property type="match status" value="1"/>
</dbReference>
<gene>
    <name evidence="4" type="ORF">PVAG01_06982</name>
</gene>
<dbReference type="Gene3D" id="3.30.560.10">
    <property type="entry name" value="Glucose Oxidase, domain 3"/>
    <property type="match status" value="1"/>
</dbReference>
<comment type="similarity">
    <text evidence="1">Belongs to the GMC oxidoreductase family.</text>
</comment>
<dbReference type="PANTHER" id="PTHR11552">
    <property type="entry name" value="GLUCOSE-METHANOL-CHOLINE GMC OXIDOREDUCTASE"/>
    <property type="match status" value="1"/>
</dbReference>
<keyword evidence="5" id="KW-1185">Reference proteome</keyword>